<evidence type="ECO:0000256" key="1">
    <source>
        <dbReference type="ARBA" id="ARBA00001947"/>
    </source>
</evidence>
<feature type="chain" id="PRO_5011957340" evidence="9">
    <location>
        <begin position="34"/>
        <end position="592"/>
    </location>
</feature>
<evidence type="ECO:0000313" key="12">
    <source>
        <dbReference type="Proteomes" id="UP000184501"/>
    </source>
</evidence>
<keyword evidence="9" id="KW-0732">Signal</keyword>
<dbReference type="InterPro" id="IPR006311">
    <property type="entry name" value="TAT_signal"/>
</dbReference>
<dbReference type="SMART" id="SM00631">
    <property type="entry name" value="Zn_pept"/>
    <property type="match status" value="1"/>
</dbReference>
<dbReference type="PROSITE" id="PS52035">
    <property type="entry name" value="PEPTIDASE_M14"/>
    <property type="match status" value="1"/>
</dbReference>
<dbReference type="OrthoDB" id="5240362at2"/>
<feature type="region of interest" description="Disordered" evidence="8">
    <location>
        <begin position="258"/>
        <end position="288"/>
    </location>
</feature>
<feature type="signal peptide" evidence="9">
    <location>
        <begin position="1"/>
        <end position="33"/>
    </location>
</feature>
<evidence type="ECO:0000256" key="5">
    <source>
        <dbReference type="ARBA" id="ARBA00022833"/>
    </source>
</evidence>
<feature type="active site" description="Proton donor/acceptor" evidence="7">
    <location>
        <position position="435"/>
    </location>
</feature>
<dbReference type="Proteomes" id="UP000184501">
    <property type="component" value="Unassembled WGS sequence"/>
</dbReference>
<reference evidence="11 12" key="1">
    <citation type="submission" date="2016-11" db="EMBL/GenBank/DDBJ databases">
        <authorList>
            <person name="Jaros S."/>
            <person name="Januszkiewicz K."/>
            <person name="Wedrychowicz H."/>
        </authorList>
    </citation>
    <scope>NUCLEOTIDE SEQUENCE [LARGE SCALE GENOMIC DNA]</scope>
    <source>
        <strain evidence="11 12">DSM 44523</strain>
    </source>
</reference>
<dbReference type="AlphaFoldDB" id="A0A1M5PES2"/>
<dbReference type="GO" id="GO:0004181">
    <property type="term" value="F:metallocarboxypeptidase activity"/>
    <property type="evidence" value="ECO:0007669"/>
    <property type="project" value="InterPro"/>
</dbReference>
<dbReference type="STRING" id="2017.SAMN05444320_11833"/>
<evidence type="ECO:0000256" key="7">
    <source>
        <dbReference type="PROSITE-ProRule" id="PRU01379"/>
    </source>
</evidence>
<dbReference type="SUPFAM" id="SSF53187">
    <property type="entry name" value="Zn-dependent exopeptidases"/>
    <property type="match status" value="1"/>
</dbReference>
<feature type="domain" description="Peptidase M14" evidence="10">
    <location>
        <begin position="131"/>
        <end position="471"/>
    </location>
</feature>
<evidence type="ECO:0000256" key="8">
    <source>
        <dbReference type="SAM" id="MobiDB-lite"/>
    </source>
</evidence>
<dbReference type="GO" id="GO:0008270">
    <property type="term" value="F:zinc ion binding"/>
    <property type="evidence" value="ECO:0007669"/>
    <property type="project" value="InterPro"/>
</dbReference>
<comment type="similarity">
    <text evidence="2 7">Belongs to the peptidase M14 family.</text>
</comment>
<comment type="cofactor">
    <cofactor evidence="1">
        <name>Zn(2+)</name>
        <dbReference type="ChEBI" id="CHEBI:29105"/>
    </cofactor>
</comment>
<evidence type="ECO:0000256" key="3">
    <source>
        <dbReference type="ARBA" id="ARBA00022670"/>
    </source>
</evidence>
<keyword evidence="12" id="KW-1185">Reference proteome</keyword>
<dbReference type="GO" id="GO:0006508">
    <property type="term" value="P:proteolysis"/>
    <property type="evidence" value="ECO:0007669"/>
    <property type="project" value="UniProtKB-KW"/>
</dbReference>
<protein>
    <submittedName>
        <fullName evidence="11">Zinc carboxypeptidase</fullName>
    </submittedName>
</protein>
<accession>A0A1M5PES2</accession>
<evidence type="ECO:0000256" key="2">
    <source>
        <dbReference type="ARBA" id="ARBA00005988"/>
    </source>
</evidence>
<dbReference type="Pfam" id="PF00246">
    <property type="entry name" value="Peptidase_M14"/>
    <property type="match status" value="1"/>
</dbReference>
<dbReference type="RefSeq" id="WP_073489880.1">
    <property type="nucleotide sequence ID" value="NZ_FQVN01000018.1"/>
</dbReference>
<evidence type="ECO:0000259" key="10">
    <source>
        <dbReference type="PROSITE" id="PS52035"/>
    </source>
</evidence>
<sequence length="592" mass="63421">MLRRPTRTRRALAATAAALAAVTALAVTAPASAATDPAAAPTTELLTVTSPGEDPALLAQRLVESGLDVVTRDGDKVVVVGSEHTREQLDQLGVQTVHARPVPVAAPTESTAAYPLPSRLADRQYPTFYGGYRTVQGFHQFVADVAQRYPELARRVSYGDSWQRTQDRSKGNELTALCLTARPDQGCQLRPDSAKPRFLLMAQIHAREITTGETAWRFVTRLLDGYRADAEVTAVLDGTEVWVVPQVNPDGIETVQEGLGAGDVAGSSRAWQRKNRDDSNSEPPCAGPWQVSQEGIDLNRNWDSHWGGAGTSKNPCSLVYPGPKPASEPETTALAALFERLFPDQRGPADTDAAPANARGAMVTLHTYGNLVLFPWGHDKNVKTPNDAGLRSMAFRMSHFNGYNTGQPGEVLYNASGGTDDWTYDKLGIASFTYEIGPGSGDCTGFFPEYRCQDKFWELNGSALLYAAKSARSPYTTSLGPTISNVNVQRAHGPWASVGAKADDNAYGGKGVNRPAAQKVVAAEAYVGKAPWEGGVPQTLRVNGDGSTVDVGGVFDATGDTGEHRLVYVRAKDADGNWGPVTAAWLPPRSND</sequence>
<organism evidence="11 12">
    <name type="scientific">Streptoalloteichus hindustanus</name>
    <dbReference type="NCBI Taxonomy" id="2017"/>
    <lineage>
        <taxon>Bacteria</taxon>
        <taxon>Bacillati</taxon>
        <taxon>Actinomycetota</taxon>
        <taxon>Actinomycetes</taxon>
        <taxon>Pseudonocardiales</taxon>
        <taxon>Pseudonocardiaceae</taxon>
        <taxon>Streptoalloteichus</taxon>
    </lineage>
</organism>
<dbReference type="PANTHER" id="PTHR11705:SF143">
    <property type="entry name" value="SLL0236 PROTEIN"/>
    <property type="match status" value="1"/>
</dbReference>
<keyword evidence="5" id="KW-0862">Zinc</keyword>
<keyword evidence="6" id="KW-0482">Metalloprotease</keyword>
<dbReference type="Gene3D" id="3.40.630.10">
    <property type="entry name" value="Zn peptidases"/>
    <property type="match status" value="1"/>
</dbReference>
<keyword evidence="3" id="KW-0645">Protease</keyword>
<evidence type="ECO:0000256" key="6">
    <source>
        <dbReference type="ARBA" id="ARBA00023049"/>
    </source>
</evidence>
<gene>
    <name evidence="11" type="ORF">SAMN05444320_11833</name>
</gene>
<dbReference type="GO" id="GO:0005615">
    <property type="term" value="C:extracellular space"/>
    <property type="evidence" value="ECO:0007669"/>
    <property type="project" value="TreeGrafter"/>
</dbReference>
<dbReference type="EMBL" id="FQVN01000018">
    <property type="protein sequence ID" value="SHH00245.1"/>
    <property type="molecule type" value="Genomic_DNA"/>
</dbReference>
<evidence type="ECO:0000256" key="4">
    <source>
        <dbReference type="ARBA" id="ARBA00022801"/>
    </source>
</evidence>
<dbReference type="PANTHER" id="PTHR11705">
    <property type="entry name" value="PROTEASE FAMILY M14 CARBOXYPEPTIDASE A,B"/>
    <property type="match status" value="1"/>
</dbReference>
<keyword evidence="4" id="KW-0378">Hydrolase</keyword>
<name>A0A1M5PES2_STRHI</name>
<dbReference type="InterPro" id="IPR000834">
    <property type="entry name" value="Peptidase_M14"/>
</dbReference>
<evidence type="ECO:0000313" key="11">
    <source>
        <dbReference type="EMBL" id="SHH00245.1"/>
    </source>
</evidence>
<dbReference type="PROSITE" id="PS51318">
    <property type="entry name" value="TAT"/>
    <property type="match status" value="1"/>
</dbReference>
<keyword evidence="11" id="KW-0121">Carboxypeptidase</keyword>
<proteinExistence type="inferred from homology"/>
<evidence type="ECO:0000256" key="9">
    <source>
        <dbReference type="SAM" id="SignalP"/>
    </source>
</evidence>
<dbReference type="PRINTS" id="PR00765">
    <property type="entry name" value="CRBOXYPTASEA"/>
</dbReference>